<sequence length="364" mass="41401">MTAPFLILHDYFESLEGGGRLCSLLAHHRPSAIAYGFAKENHPFLQGINRQHNLHANSNIPLWRQFKLARAFQQRTVFIKDYDTLLYSGFYTPLAVVQHPHARHFLYCHTPPRFIYDQYDFYLSQTPRPLRFALQAFIRYLQPRYETAINNMTQILTNSHNVQKRIQHYLGKPATVIYPPCDTKQFKWLAQGDYYLSLARLDPLKRVDKIIQAFLKMPDKRLIVASGGQELGRLRNLANGANNIQLTGWLEERALQSLLGNAIATLYLAKDEDFGMSPVESMAAGKPVIGVAEGGLVESILPERTGLLLPADFTIEMICDAVCTLSPANALDLRKACEQQAKKFDITVFLQAMDKIIYKKTSIK</sequence>
<dbReference type="RefSeq" id="WP_062153555.1">
    <property type="nucleotide sequence ID" value="NZ_CP012373.2"/>
</dbReference>
<name>A0A2N9YF85_9GAMM</name>
<dbReference type="AlphaFoldDB" id="A0A2N9YF85"/>
<dbReference type="SUPFAM" id="SSF53756">
    <property type="entry name" value="UDP-Glycosyltransferase/glycogen phosphorylase"/>
    <property type="match status" value="1"/>
</dbReference>
<proteinExistence type="predicted"/>
<evidence type="ECO:0000256" key="1">
    <source>
        <dbReference type="ARBA" id="ARBA00022679"/>
    </source>
</evidence>
<dbReference type="STRING" id="288004.AL038_13215"/>
<dbReference type="EMBL" id="CP018889">
    <property type="protein sequence ID" value="AUI69181.1"/>
    <property type="molecule type" value="Genomic_DNA"/>
</dbReference>
<dbReference type="Pfam" id="PF00534">
    <property type="entry name" value="Glycos_transf_1"/>
    <property type="match status" value="1"/>
</dbReference>
<evidence type="ECO:0000313" key="4">
    <source>
        <dbReference type="Proteomes" id="UP000234271"/>
    </source>
</evidence>
<dbReference type="GO" id="GO:0009103">
    <property type="term" value="P:lipopolysaccharide biosynthetic process"/>
    <property type="evidence" value="ECO:0007669"/>
    <property type="project" value="TreeGrafter"/>
</dbReference>
<dbReference type="GO" id="GO:0016757">
    <property type="term" value="F:glycosyltransferase activity"/>
    <property type="evidence" value="ECO:0007669"/>
    <property type="project" value="InterPro"/>
</dbReference>
<reference evidence="4" key="1">
    <citation type="submission" date="2016-12" db="EMBL/GenBank/DDBJ databases">
        <title>Complete Genome Sequence of Beggiatoa leptomitiformis D-401.</title>
        <authorList>
            <person name="Fomenkov A."/>
            <person name="Vincze T."/>
            <person name="Grabovich M."/>
            <person name="Anton B.P."/>
            <person name="Dubinina G."/>
            <person name="Orlova M."/>
            <person name="Belousova E."/>
            <person name="Roberts R.J."/>
        </authorList>
    </citation>
    <scope>NUCLEOTIDE SEQUENCE [LARGE SCALE GENOMIC DNA]</scope>
    <source>
        <strain evidence="4">D-401</strain>
    </source>
</reference>
<accession>A0A2N9YF85</accession>
<dbReference type="OrthoDB" id="9801609at2"/>
<dbReference type="InterPro" id="IPR001296">
    <property type="entry name" value="Glyco_trans_1"/>
</dbReference>
<dbReference type="PANTHER" id="PTHR46401">
    <property type="entry name" value="GLYCOSYLTRANSFERASE WBBK-RELATED"/>
    <property type="match status" value="1"/>
</dbReference>
<gene>
    <name evidence="3" type="ORF">BLE401_11050</name>
</gene>
<feature type="domain" description="Glycosyl transferase family 1" evidence="2">
    <location>
        <begin position="192"/>
        <end position="343"/>
    </location>
</feature>
<keyword evidence="4" id="KW-1185">Reference proteome</keyword>
<evidence type="ECO:0000313" key="3">
    <source>
        <dbReference type="EMBL" id="AUI69181.1"/>
    </source>
</evidence>
<dbReference type="Proteomes" id="UP000234271">
    <property type="component" value="Chromosome"/>
</dbReference>
<organism evidence="3 4">
    <name type="scientific">Beggiatoa leptomitoformis</name>
    <dbReference type="NCBI Taxonomy" id="288004"/>
    <lineage>
        <taxon>Bacteria</taxon>
        <taxon>Pseudomonadati</taxon>
        <taxon>Pseudomonadota</taxon>
        <taxon>Gammaproteobacteria</taxon>
        <taxon>Thiotrichales</taxon>
        <taxon>Thiotrichaceae</taxon>
        <taxon>Beggiatoa</taxon>
    </lineage>
</organism>
<dbReference type="PANTHER" id="PTHR46401:SF2">
    <property type="entry name" value="GLYCOSYLTRANSFERASE WBBK-RELATED"/>
    <property type="match status" value="1"/>
</dbReference>
<dbReference type="Gene3D" id="3.40.50.2000">
    <property type="entry name" value="Glycogen Phosphorylase B"/>
    <property type="match status" value="1"/>
</dbReference>
<dbReference type="KEGG" id="blep:AL038_13215"/>
<evidence type="ECO:0000259" key="2">
    <source>
        <dbReference type="Pfam" id="PF00534"/>
    </source>
</evidence>
<protein>
    <submittedName>
        <fullName evidence="3">Glycosyltransferase</fullName>
    </submittedName>
</protein>
<keyword evidence="1 3" id="KW-0808">Transferase</keyword>